<gene>
    <name evidence="2" type="ORF">CEQ48_16330</name>
</gene>
<reference evidence="3" key="1">
    <citation type="journal article" date="2017" name="Genome Announc.">
        <title>Complete Genome Sequence of Vibrio sp. Strain 2521-89, a Close Relative of Vibrio cholerae Isolated from Lake Water in New Mexico, USA.</title>
        <authorList>
            <person name="Liang K."/>
            <person name="Orata F.D."/>
            <person name="Winkjer N.S."/>
            <person name="Rowe L.A."/>
            <person name="Tarr C.L."/>
            <person name="Boucher Y."/>
        </authorList>
    </citation>
    <scope>NUCLEOTIDE SEQUENCE [LARGE SCALE GENOMIC DNA]</scope>
    <source>
        <strain evidence="3">2521-89</strain>
    </source>
</reference>
<evidence type="ECO:0000313" key="3">
    <source>
        <dbReference type="Proteomes" id="UP000198371"/>
    </source>
</evidence>
<dbReference type="KEGG" id="vti:CEQ48_16330"/>
<dbReference type="Pfam" id="PF20276">
    <property type="entry name" value="CTD1"/>
    <property type="match status" value="1"/>
</dbReference>
<dbReference type="Proteomes" id="UP000198371">
    <property type="component" value="Chromosome 1"/>
</dbReference>
<evidence type="ECO:0000313" key="2">
    <source>
        <dbReference type="EMBL" id="ASK56262.1"/>
    </source>
</evidence>
<dbReference type="EMBL" id="CP022353">
    <property type="protein sequence ID" value="ASK56262.1"/>
    <property type="molecule type" value="Genomic_DNA"/>
</dbReference>
<accession>A0AAU8WJP5</accession>
<dbReference type="AlphaFoldDB" id="A0AAU8WJP5"/>
<name>A0AAU8WJP5_9VIBR</name>
<feature type="domain" description="ABC-three component systems C-terminal" evidence="1">
    <location>
        <begin position="118"/>
        <end position="358"/>
    </location>
</feature>
<organism evidence="2 3">
    <name type="scientific">Vibrio tarriae</name>
    <dbReference type="NCBI Taxonomy" id="2014742"/>
    <lineage>
        <taxon>Bacteria</taxon>
        <taxon>Pseudomonadati</taxon>
        <taxon>Pseudomonadota</taxon>
        <taxon>Gammaproteobacteria</taxon>
        <taxon>Vibrionales</taxon>
        <taxon>Vibrionaceae</taxon>
        <taxon>Vibrio</taxon>
    </lineage>
</organism>
<keyword evidence="3" id="KW-1185">Reference proteome</keyword>
<proteinExistence type="predicted"/>
<dbReference type="InterPro" id="IPR046920">
    <property type="entry name" value="ABC-3C_CTD1"/>
</dbReference>
<protein>
    <recommendedName>
        <fullName evidence="1">ABC-three component systems C-terminal domain-containing protein</fullName>
    </recommendedName>
</protein>
<evidence type="ECO:0000259" key="1">
    <source>
        <dbReference type="Pfam" id="PF20276"/>
    </source>
</evidence>
<reference evidence="2 3" key="2">
    <citation type="submission" date="2017-06" db="EMBL/GenBank/DDBJ databases">
        <title>Complete genome sequence of Vibrio sp. 2521-89, a close relative of Vibrio cholerae isolated from lake water in New Mexico, USA.</title>
        <authorList>
            <person name="Liang K."/>
            <person name="Orata F.D."/>
            <person name="Winkjer N.S."/>
            <person name="Tarr C.L."/>
            <person name="Boucher Y."/>
        </authorList>
    </citation>
    <scope>NUCLEOTIDE SEQUENCE [LARGE SCALE GENOMIC DNA]</scope>
    <source>
        <strain evidence="2 3">2521-89</strain>
    </source>
</reference>
<sequence>MVEDNENYPASAISSWSGFVYQGKVALYHCLKLLLEGAPNFELQLDSTDDFAIYKNGVLASTHQVKAKVGKYRSSYNEALTKSATIELDRIAGTARYFHVSVAITDTTDYIDSNGEVVKFYSYGDNKYCGLGDIEALTKSVILQICKAKSIQLSSNLLDANYCVLSERISTKAVDIHRKIQVNGDSEKKAAYTNRISGQSILDDIININLCNDIEYFAIELKSRLHSYLEDKLEQSLPGMTEAVYQRARRLYEHIRDSEARELQTLCQLMKPSERFSRVQRVDIRRYSGLIHELDVEPIFEKLPHYRDKHKKFYIPTALDLPEVKEHDDCTSDILSEIKGNDDLLKLLFEYNNLIASRVKESFIIDTKITVSADLSDQETQDRIDSNIIKTLCISILTKEEAEVLLNDY</sequence>
<dbReference type="RefSeq" id="WP_089071956.1">
    <property type="nucleotide sequence ID" value="NZ_CP022353.1"/>
</dbReference>